<dbReference type="AlphaFoldDB" id="A0A2W1NNA5"/>
<name>A0A2W1NNA5_PAEXE</name>
<keyword evidence="2" id="KW-0378">Hydrolase</keyword>
<evidence type="ECO:0000313" key="2">
    <source>
        <dbReference type="EMBL" id="PZE20935.1"/>
    </source>
</evidence>
<reference evidence="2" key="1">
    <citation type="submission" date="2018-06" db="EMBL/GenBank/DDBJ databases">
        <title>Paenibacillus xerothermodurans sp. nov. an extremely dry heat resistant spore forming bacterium isolated from the soil of Cape Canaveral, Florida.</title>
        <authorList>
            <person name="Seuylemezian A."/>
            <person name="Kaur N."/>
            <person name="Patil P."/>
            <person name="Patil P."/>
            <person name="Mayilraj S."/>
            <person name="Vaishampayan P."/>
        </authorList>
    </citation>
    <scope>NUCLEOTIDE SEQUENCE [LARGE SCALE GENOMIC DNA]</scope>
    <source>
        <strain evidence="2">ATCC 27380</strain>
    </source>
</reference>
<sequence length="217" mass="23282">MLGYAALGDSITYGLNASAADRAYHSRVVSMLAAKGVKAKRTVLARPGWTSADLAEALSVDPGRLRAASTVSVWIGGVDLIHAGVDALQGVGISVEARMHQYSRRLAAILQMIRTIGSFDVICCTQYNPYPNSPLAVQGVSMLNQEIQKQAERVGCRIAPVDQWFAGQEARLIDGYRSGTVEEVYRGITAVHPNEKGHAVIAAGLFPLVYAGMVRLQ</sequence>
<keyword evidence="3" id="KW-1185">Reference proteome</keyword>
<dbReference type="CDD" id="cd00229">
    <property type="entry name" value="SGNH_hydrolase"/>
    <property type="match status" value="1"/>
</dbReference>
<dbReference type="Pfam" id="PF13472">
    <property type="entry name" value="Lipase_GDSL_2"/>
    <property type="match status" value="1"/>
</dbReference>
<dbReference type="GO" id="GO:0016787">
    <property type="term" value="F:hydrolase activity"/>
    <property type="evidence" value="ECO:0007669"/>
    <property type="project" value="UniProtKB-KW"/>
</dbReference>
<accession>A0A2W1NNA5</accession>
<protein>
    <submittedName>
        <fullName evidence="2">SGNH/GDSL hydrolase family protein</fullName>
    </submittedName>
</protein>
<evidence type="ECO:0000313" key="3">
    <source>
        <dbReference type="Proteomes" id="UP000214746"/>
    </source>
</evidence>
<evidence type="ECO:0000259" key="1">
    <source>
        <dbReference type="Pfam" id="PF13472"/>
    </source>
</evidence>
<dbReference type="Gene3D" id="3.40.50.1110">
    <property type="entry name" value="SGNH hydrolase"/>
    <property type="match status" value="1"/>
</dbReference>
<comment type="caution">
    <text evidence="2">The sequence shown here is derived from an EMBL/GenBank/DDBJ whole genome shotgun (WGS) entry which is preliminary data.</text>
</comment>
<dbReference type="InterPro" id="IPR036514">
    <property type="entry name" value="SGNH_hydro_sf"/>
</dbReference>
<feature type="domain" description="SGNH hydrolase-type esterase" evidence="1">
    <location>
        <begin position="6"/>
        <end position="200"/>
    </location>
</feature>
<dbReference type="OrthoDB" id="26855at2"/>
<dbReference type="Proteomes" id="UP000214746">
    <property type="component" value="Unassembled WGS sequence"/>
</dbReference>
<proteinExistence type="predicted"/>
<dbReference type="EMBL" id="NHRJ02000004">
    <property type="protein sequence ID" value="PZE20935.1"/>
    <property type="molecule type" value="Genomic_DNA"/>
</dbReference>
<organism evidence="2 3">
    <name type="scientific">Paenibacillus xerothermodurans</name>
    <dbReference type="NCBI Taxonomy" id="1977292"/>
    <lineage>
        <taxon>Bacteria</taxon>
        <taxon>Bacillati</taxon>
        <taxon>Bacillota</taxon>
        <taxon>Bacilli</taxon>
        <taxon>Bacillales</taxon>
        <taxon>Paenibacillaceae</taxon>
        <taxon>Paenibacillus</taxon>
    </lineage>
</organism>
<gene>
    <name evidence="2" type="ORF">CBW46_009595</name>
</gene>
<dbReference type="SUPFAM" id="SSF52266">
    <property type="entry name" value="SGNH hydrolase"/>
    <property type="match status" value="1"/>
</dbReference>
<dbReference type="RefSeq" id="WP_089199794.1">
    <property type="nucleotide sequence ID" value="NZ_NHRJ02000004.1"/>
</dbReference>
<dbReference type="InterPro" id="IPR013830">
    <property type="entry name" value="SGNH_hydro"/>
</dbReference>